<dbReference type="Proteomes" id="UP000585437">
    <property type="component" value="Unassembled WGS sequence"/>
</dbReference>
<evidence type="ECO:0000313" key="2">
    <source>
        <dbReference type="EMBL" id="MBB6510858.1"/>
    </source>
</evidence>
<dbReference type="InterPro" id="IPR010331">
    <property type="entry name" value="ExoD"/>
</dbReference>
<evidence type="ECO:0000313" key="3">
    <source>
        <dbReference type="Proteomes" id="UP000585437"/>
    </source>
</evidence>
<keyword evidence="1" id="KW-1133">Transmembrane helix</keyword>
<gene>
    <name evidence="2" type="ORF">F4695_004250</name>
</gene>
<dbReference type="Pfam" id="PF06055">
    <property type="entry name" value="ExoD"/>
    <property type="match status" value="1"/>
</dbReference>
<feature type="transmembrane region" description="Helical" evidence="1">
    <location>
        <begin position="179"/>
        <end position="201"/>
    </location>
</feature>
<dbReference type="AlphaFoldDB" id="A0A7X0MW02"/>
<dbReference type="PANTHER" id="PTHR41795:SF1">
    <property type="entry name" value="EXOPOLYSACCHARIDE SYNTHESIS PROTEIN"/>
    <property type="match status" value="1"/>
</dbReference>
<dbReference type="RefSeq" id="WP_184655918.1">
    <property type="nucleotide sequence ID" value="NZ_JACHBU010000011.1"/>
</dbReference>
<accession>A0A7X0MW02</accession>
<keyword evidence="1" id="KW-0812">Transmembrane</keyword>
<feature type="transmembrane region" description="Helical" evidence="1">
    <location>
        <begin position="134"/>
        <end position="151"/>
    </location>
</feature>
<dbReference type="PANTHER" id="PTHR41795">
    <property type="entry name" value="EXOPOLYSACCHARIDE SYNTHESIS PROTEIN"/>
    <property type="match status" value="1"/>
</dbReference>
<organism evidence="2 3">
    <name type="scientific">Rhizobium soli</name>
    <dbReference type="NCBI Taxonomy" id="424798"/>
    <lineage>
        <taxon>Bacteria</taxon>
        <taxon>Pseudomonadati</taxon>
        <taxon>Pseudomonadota</taxon>
        <taxon>Alphaproteobacteria</taxon>
        <taxon>Hyphomicrobiales</taxon>
        <taxon>Rhizobiaceae</taxon>
        <taxon>Rhizobium/Agrobacterium group</taxon>
        <taxon>Rhizobium</taxon>
    </lineage>
</organism>
<dbReference type="EMBL" id="JACHBU010000011">
    <property type="protein sequence ID" value="MBB6510858.1"/>
    <property type="molecule type" value="Genomic_DNA"/>
</dbReference>
<feature type="transmembrane region" description="Helical" evidence="1">
    <location>
        <begin position="40"/>
        <end position="59"/>
    </location>
</feature>
<keyword evidence="1" id="KW-0472">Membrane</keyword>
<feature type="transmembrane region" description="Helical" evidence="1">
    <location>
        <begin position="157"/>
        <end position="172"/>
    </location>
</feature>
<evidence type="ECO:0000256" key="1">
    <source>
        <dbReference type="SAM" id="Phobius"/>
    </source>
</evidence>
<feature type="transmembrane region" description="Helical" evidence="1">
    <location>
        <begin position="65"/>
        <end position="89"/>
    </location>
</feature>
<proteinExistence type="predicted"/>
<dbReference type="PIRSF" id="PIRSF033239">
    <property type="entry name" value="ExoD"/>
    <property type="match status" value="1"/>
</dbReference>
<reference evidence="2 3" key="1">
    <citation type="submission" date="2020-08" db="EMBL/GenBank/DDBJ databases">
        <title>The Agave Microbiome: Exploring the role of microbial communities in plant adaptations to desert environments.</title>
        <authorList>
            <person name="Partida-Martinez L.P."/>
        </authorList>
    </citation>
    <scope>NUCLEOTIDE SEQUENCE [LARGE SCALE GENOMIC DNA]</scope>
    <source>
        <strain evidence="2 3">AS3.12</strain>
    </source>
</reference>
<name>A0A7X0MW02_9HYPH</name>
<protein>
    <recommendedName>
        <fullName evidence="4">Exopolysaccharide biosynthesis protein</fullName>
    </recommendedName>
</protein>
<keyword evidence="3" id="KW-1185">Reference proteome</keyword>
<evidence type="ECO:0008006" key="4">
    <source>
        <dbReference type="Google" id="ProtNLM"/>
    </source>
</evidence>
<comment type="caution">
    <text evidence="2">The sequence shown here is derived from an EMBL/GenBank/DDBJ whole genome shotgun (WGS) entry which is preliminary data.</text>
</comment>
<sequence length="207" mass="21705">MTLAGPDGEHDTGTASKTLSHLVANARTRDGLTIADALELIGRSGFGFVMLLLALPALIPIPGPFGMIFGSALAIVSLQFAIGLESLWLPSLLANRRISAKAFEALERYASPLVRRIEQFVRPGRMKAFGGPRMPYLLALPVFCLAVAVALPIPFGNFAPVAALCAIAIGLIERDGLVVLLGLSMTAIALGITGALLYMAAGAIPWL</sequence>